<evidence type="ECO:0000313" key="8">
    <source>
        <dbReference type="Proteomes" id="UP000232722"/>
    </source>
</evidence>
<dbReference type="Pfam" id="PF13637">
    <property type="entry name" value="Ank_4"/>
    <property type="match status" value="1"/>
</dbReference>
<evidence type="ECO:0000313" key="4">
    <source>
        <dbReference type="EMBL" id="PKC07649.1"/>
    </source>
</evidence>
<evidence type="ECO:0000313" key="9">
    <source>
        <dbReference type="Proteomes" id="UP000233469"/>
    </source>
</evidence>
<dbReference type="PROSITE" id="PS50088">
    <property type="entry name" value="ANK_REPEAT"/>
    <property type="match status" value="2"/>
</dbReference>
<gene>
    <name evidence="5" type="ORF">RhiirA1_519838</name>
    <name evidence="4" type="ORF">RhiirA5_291917</name>
    <name evidence="6" type="ORF">RhiirC2_653250</name>
</gene>
<keyword evidence="1" id="KW-0677">Repeat</keyword>
<dbReference type="GO" id="GO:0004842">
    <property type="term" value="F:ubiquitin-protein transferase activity"/>
    <property type="evidence" value="ECO:0007669"/>
    <property type="project" value="TreeGrafter"/>
</dbReference>
<dbReference type="EMBL" id="LLXL01000131">
    <property type="protein sequence ID" value="PKK77406.1"/>
    <property type="molecule type" value="Genomic_DNA"/>
</dbReference>
<dbReference type="SMART" id="SM00248">
    <property type="entry name" value="ANK"/>
    <property type="match status" value="2"/>
</dbReference>
<evidence type="ECO:0000313" key="6">
    <source>
        <dbReference type="EMBL" id="PKK77406.1"/>
    </source>
</evidence>
<evidence type="ECO:0000313" key="5">
    <source>
        <dbReference type="EMBL" id="PKC63208.1"/>
    </source>
</evidence>
<dbReference type="Proteomes" id="UP000232722">
    <property type="component" value="Unassembled WGS sequence"/>
</dbReference>
<dbReference type="PANTHER" id="PTHR24171">
    <property type="entry name" value="ANKYRIN REPEAT DOMAIN-CONTAINING PROTEIN 39-RELATED"/>
    <property type="match status" value="1"/>
</dbReference>
<reference evidence="8 9" key="1">
    <citation type="submission" date="2016-04" db="EMBL/GenBank/DDBJ databases">
        <title>Genome analyses suggest a sexual origin of heterokaryosis in a supposedly ancient asexual fungus.</title>
        <authorList>
            <person name="Ropars J."/>
            <person name="Sedzielewska K."/>
            <person name="Noel J."/>
            <person name="Charron P."/>
            <person name="Farinelli L."/>
            <person name="Marton T."/>
            <person name="Kruger M."/>
            <person name="Pelin A."/>
            <person name="Brachmann A."/>
            <person name="Corradi N."/>
        </authorList>
    </citation>
    <scope>NUCLEOTIDE SEQUENCE [LARGE SCALE GENOMIC DNA]</scope>
    <source>
        <strain evidence="4 8">A5</strain>
        <strain evidence="6 9">C2</strain>
    </source>
</reference>
<reference evidence="7 9" key="3">
    <citation type="submission" date="2017-10" db="EMBL/GenBank/DDBJ databases">
        <title>Extensive intraspecific genome diversity in a model arbuscular mycorrhizal fungus.</title>
        <authorList>
            <person name="Chen E.C.H."/>
            <person name="Morin E."/>
            <person name="Baudet D."/>
            <person name="Noel J."/>
            <person name="Ndikumana S."/>
            <person name="Charron P."/>
            <person name="St-Onge C."/>
            <person name="Giorgi J."/>
            <person name="Grigoriev I.V."/>
            <person name="Roux C."/>
            <person name="Martin F.M."/>
            <person name="Corradi N."/>
        </authorList>
    </citation>
    <scope>NUCLEOTIDE SEQUENCE [LARGE SCALE GENOMIC DNA]</scope>
    <source>
        <strain evidence="5 7">A1</strain>
        <strain evidence="6 9">C2</strain>
    </source>
</reference>
<organism evidence="4 8">
    <name type="scientific">Rhizophagus irregularis</name>
    <dbReference type="NCBI Taxonomy" id="588596"/>
    <lineage>
        <taxon>Eukaryota</taxon>
        <taxon>Fungi</taxon>
        <taxon>Fungi incertae sedis</taxon>
        <taxon>Mucoromycota</taxon>
        <taxon>Glomeromycotina</taxon>
        <taxon>Glomeromycetes</taxon>
        <taxon>Glomerales</taxon>
        <taxon>Glomeraceae</taxon>
        <taxon>Rhizophagus</taxon>
    </lineage>
</organism>
<dbReference type="VEuPathDB" id="FungiDB:FUN_013237"/>
<reference evidence="4 8" key="2">
    <citation type="submission" date="2017-09" db="EMBL/GenBank/DDBJ databases">
        <title>Extensive intraspecific genome diversity in a model arbuscular mycorrhizal fungus.</title>
        <authorList>
            <person name="Chen E.C."/>
            <person name="Morin E."/>
            <person name="Beaudet D."/>
            <person name="Noel J."/>
            <person name="Ndikumana S."/>
            <person name="Charron P."/>
            <person name="St-Onge C."/>
            <person name="Giorgi J."/>
            <person name="Grigoriev I.V."/>
            <person name="Roux C."/>
            <person name="Martin F.M."/>
            <person name="Corradi N."/>
        </authorList>
    </citation>
    <scope>NUCLEOTIDE SEQUENCE [LARGE SCALE GENOMIC DNA]</scope>
    <source>
        <strain evidence="4 8">A5</strain>
    </source>
</reference>
<dbReference type="SUPFAM" id="SSF48403">
    <property type="entry name" value="Ankyrin repeat"/>
    <property type="match status" value="1"/>
</dbReference>
<keyword evidence="2 3" id="KW-0040">ANK repeat</keyword>
<comment type="caution">
    <text evidence="4">The sequence shown here is derived from an EMBL/GenBank/DDBJ whole genome shotgun (WGS) entry which is preliminary data.</text>
</comment>
<evidence type="ECO:0000256" key="1">
    <source>
        <dbReference type="ARBA" id="ARBA00022737"/>
    </source>
</evidence>
<sequence>MLVVDTSTQTTHSTLSEEVIEEVIACARYGELEELKTIINSFPVTHLELKDNLGNTALHMASANGHLEIVEFIIQTLGSYLEKIINIQNDSGNTPLHWSALNGHEKVVELLIKNRAGRTPMFEAQQNNHEKVIEFLLANVDPDKEEESTTTENDADTY</sequence>
<dbReference type="GO" id="GO:0085020">
    <property type="term" value="P:protein K6-linked ubiquitination"/>
    <property type="evidence" value="ECO:0007669"/>
    <property type="project" value="TreeGrafter"/>
</dbReference>
<dbReference type="VEuPathDB" id="FungiDB:RhiirA1_519838"/>
<dbReference type="InterPro" id="IPR036770">
    <property type="entry name" value="Ankyrin_rpt-contain_sf"/>
</dbReference>
<reference evidence="5 7" key="4">
    <citation type="submission" date="2017-10" db="EMBL/GenBank/DDBJ databases">
        <title>Genome analyses suggest a sexual origin of heterokaryosis in a supposedly ancient asexual fungus.</title>
        <authorList>
            <person name="Corradi N."/>
            <person name="Sedzielewska K."/>
            <person name="Noel J."/>
            <person name="Charron P."/>
            <person name="Farinelli L."/>
            <person name="Marton T."/>
            <person name="Kruger M."/>
            <person name="Pelin A."/>
            <person name="Brachmann A."/>
            <person name="Corradi N."/>
        </authorList>
    </citation>
    <scope>NUCLEOTIDE SEQUENCE [LARGE SCALE GENOMIC DNA]</scope>
    <source>
        <strain evidence="5 7">A1</strain>
    </source>
</reference>
<dbReference type="Proteomes" id="UP000233469">
    <property type="component" value="Unassembled WGS sequence"/>
</dbReference>
<protein>
    <submittedName>
        <fullName evidence="4">Ankyrin</fullName>
    </submittedName>
</protein>
<feature type="repeat" description="ANK" evidence="3">
    <location>
        <begin position="91"/>
        <end position="116"/>
    </location>
</feature>
<dbReference type="OrthoDB" id="10057496at2759"/>
<dbReference type="PRINTS" id="PR01415">
    <property type="entry name" value="ANKYRIN"/>
</dbReference>
<dbReference type="PANTHER" id="PTHR24171:SF8">
    <property type="entry name" value="BRCA1-ASSOCIATED RING DOMAIN PROTEIN 1"/>
    <property type="match status" value="1"/>
</dbReference>
<feature type="repeat" description="ANK" evidence="3">
    <location>
        <begin position="53"/>
        <end position="75"/>
    </location>
</feature>
<name>A0A2I1EP25_9GLOM</name>
<evidence type="ECO:0000256" key="2">
    <source>
        <dbReference type="ARBA" id="ARBA00023043"/>
    </source>
</evidence>
<evidence type="ECO:0000313" key="7">
    <source>
        <dbReference type="Proteomes" id="UP000232688"/>
    </source>
</evidence>
<dbReference type="EMBL" id="LLXH01000761">
    <property type="protein sequence ID" value="PKC63208.1"/>
    <property type="molecule type" value="Genomic_DNA"/>
</dbReference>
<dbReference type="AlphaFoldDB" id="A0A2I1EP25"/>
<dbReference type="Gene3D" id="1.25.40.20">
    <property type="entry name" value="Ankyrin repeat-containing domain"/>
    <property type="match status" value="1"/>
</dbReference>
<dbReference type="VEuPathDB" id="FungiDB:RhiirFUN_020231"/>
<dbReference type="PROSITE" id="PS50297">
    <property type="entry name" value="ANK_REP_REGION"/>
    <property type="match status" value="2"/>
</dbReference>
<dbReference type="Pfam" id="PF12796">
    <property type="entry name" value="Ank_2"/>
    <property type="match status" value="1"/>
</dbReference>
<accession>A0A2I1EP25</accession>
<dbReference type="InterPro" id="IPR002110">
    <property type="entry name" value="Ankyrin_rpt"/>
</dbReference>
<dbReference type="Proteomes" id="UP000232688">
    <property type="component" value="Unassembled WGS sequence"/>
</dbReference>
<dbReference type="EMBL" id="LLXJ01000619">
    <property type="protein sequence ID" value="PKC07649.1"/>
    <property type="molecule type" value="Genomic_DNA"/>
</dbReference>
<evidence type="ECO:0000256" key="3">
    <source>
        <dbReference type="PROSITE-ProRule" id="PRU00023"/>
    </source>
</evidence>
<proteinExistence type="predicted"/>